<evidence type="ECO:0000313" key="2">
    <source>
        <dbReference type="Proteomes" id="UP000002035"/>
    </source>
</evidence>
<organism evidence="1 2">
    <name type="scientific">Arthroderma otae (strain ATCC MYA-4605 / CBS 113480)</name>
    <name type="common">Microsporum canis</name>
    <dbReference type="NCBI Taxonomy" id="554155"/>
    <lineage>
        <taxon>Eukaryota</taxon>
        <taxon>Fungi</taxon>
        <taxon>Dikarya</taxon>
        <taxon>Ascomycota</taxon>
        <taxon>Pezizomycotina</taxon>
        <taxon>Eurotiomycetes</taxon>
        <taxon>Eurotiomycetidae</taxon>
        <taxon>Onygenales</taxon>
        <taxon>Arthrodermataceae</taxon>
        <taxon>Microsporum</taxon>
    </lineage>
</organism>
<proteinExistence type="predicted"/>
<sequence length="150" mass="16841">MTRLVSQAASRELYARPPGSLIAMIKNMHRQPLCAPLLLPAYINVLNYAGKRTVKSTERRGYTGVSPSSCVYPFAQCMLQAQRPAHHQAVLLLHAAGRLSLPWMYPCLGIGLRQKSVDWEVRPLPKWLDFWGSINFVDLVASEGWNHGLD</sequence>
<gene>
    <name evidence="1" type="ORF">MCYG_00761</name>
</gene>
<dbReference type="EMBL" id="DS995701">
    <property type="protein sequence ID" value="EEQ27873.1"/>
    <property type="molecule type" value="Genomic_DNA"/>
</dbReference>
<evidence type="ECO:0000313" key="1">
    <source>
        <dbReference type="EMBL" id="EEQ27873.1"/>
    </source>
</evidence>
<protein>
    <submittedName>
        <fullName evidence="1">Uncharacterized protein</fullName>
    </submittedName>
</protein>
<accession>C5FDS7</accession>
<dbReference type="RefSeq" id="XP_002850657.1">
    <property type="nucleotide sequence ID" value="XM_002850611.1"/>
</dbReference>
<keyword evidence="2" id="KW-1185">Reference proteome</keyword>
<dbReference type="AlphaFoldDB" id="C5FDS7"/>
<name>C5FDS7_ARTOC</name>
<dbReference type="GeneID" id="9223553"/>
<dbReference type="HOGENOM" id="CLU_1740066_0_0_1"/>
<reference evidence="2" key="1">
    <citation type="journal article" date="2012" name="MBio">
        <title>Comparative genome analysis of Trichophyton rubrum and related dermatophytes reveals candidate genes involved in infection.</title>
        <authorList>
            <person name="Martinez D.A."/>
            <person name="Oliver B.G."/>
            <person name="Graeser Y."/>
            <person name="Goldberg J.M."/>
            <person name="Li W."/>
            <person name="Martinez-Rossi N.M."/>
            <person name="Monod M."/>
            <person name="Shelest E."/>
            <person name="Barton R.C."/>
            <person name="Birch E."/>
            <person name="Brakhage A.A."/>
            <person name="Chen Z."/>
            <person name="Gurr S.J."/>
            <person name="Heiman D."/>
            <person name="Heitman J."/>
            <person name="Kosti I."/>
            <person name="Rossi A."/>
            <person name="Saif S."/>
            <person name="Samalova M."/>
            <person name="Saunders C.W."/>
            <person name="Shea T."/>
            <person name="Summerbell R.C."/>
            <person name="Xu J."/>
            <person name="Young S."/>
            <person name="Zeng Q."/>
            <person name="Birren B.W."/>
            <person name="Cuomo C.A."/>
            <person name="White T.C."/>
        </authorList>
    </citation>
    <scope>NUCLEOTIDE SEQUENCE [LARGE SCALE GENOMIC DNA]</scope>
    <source>
        <strain evidence="2">ATCC MYA-4605 / CBS 113480</strain>
    </source>
</reference>
<dbReference type="VEuPathDB" id="FungiDB:MCYG_00761"/>
<dbReference type="Proteomes" id="UP000002035">
    <property type="component" value="Unassembled WGS sequence"/>
</dbReference>